<evidence type="ECO:0000313" key="2">
    <source>
        <dbReference type="Proteomes" id="UP000661077"/>
    </source>
</evidence>
<dbReference type="RefSeq" id="WP_203167258.1">
    <property type="nucleotide sequence ID" value="NZ_JAEVLS010000002.1"/>
</dbReference>
<protein>
    <submittedName>
        <fullName evidence="1">Uncharacterized protein</fullName>
    </submittedName>
</protein>
<evidence type="ECO:0000313" key="1">
    <source>
        <dbReference type="EMBL" id="MBM0105202.1"/>
    </source>
</evidence>
<reference evidence="1 2" key="1">
    <citation type="journal article" date="2021" name="Int. J. Syst. Evol. Microbiol.">
        <title>Steroidobacter gossypii sp. nov., isolated from soil of cotton cropping field.</title>
        <authorList>
            <person name="Huang R."/>
            <person name="Yang S."/>
            <person name="Zhen C."/>
            <person name="Liu W."/>
        </authorList>
    </citation>
    <scope>NUCLEOTIDE SEQUENCE [LARGE SCALE GENOMIC DNA]</scope>
    <source>
        <strain evidence="1 2">S1-65</strain>
    </source>
</reference>
<organism evidence="1 2">
    <name type="scientific">Steroidobacter gossypii</name>
    <dbReference type="NCBI Taxonomy" id="2805490"/>
    <lineage>
        <taxon>Bacteria</taxon>
        <taxon>Pseudomonadati</taxon>
        <taxon>Pseudomonadota</taxon>
        <taxon>Gammaproteobacteria</taxon>
        <taxon>Steroidobacterales</taxon>
        <taxon>Steroidobacteraceae</taxon>
        <taxon>Steroidobacter</taxon>
    </lineage>
</organism>
<dbReference type="Proteomes" id="UP000661077">
    <property type="component" value="Unassembled WGS sequence"/>
</dbReference>
<dbReference type="EMBL" id="JAEVLS010000002">
    <property type="protein sequence ID" value="MBM0105202.1"/>
    <property type="molecule type" value="Genomic_DNA"/>
</dbReference>
<accession>A0ABS1WW49</accession>
<name>A0ABS1WW49_9GAMM</name>
<sequence>MSRNNITVQPTCTKQSAAAERCKQIKAGIDAELGQLHKTNALLICAQYTANYAGDVEIDISDALAAIIALRAAHRDAGSAGTGGMR</sequence>
<keyword evidence="2" id="KW-1185">Reference proteome</keyword>
<gene>
    <name evidence="1" type="ORF">JM946_10590</name>
</gene>
<proteinExistence type="predicted"/>
<comment type="caution">
    <text evidence="1">The sequence shown here is derived from an EMBL/GenBank/DDBJ whole genome shotgun (WGS) entry which is preliminary data.</text>
</comment>